<feature type="transmembrane region" description="Helical" evidence="7">
    <location>
        <begin position="800"/>
        <end position="819"/>
    </location>
</feature>
<keyword evidence="5 7" id="KW-1133">Transmembrane helix</keyword>
<accession>A0ABQ0C7Q6</accession>
<feature type="transmembrane region" description="Helical" evidence="7">
    <location>
        <begin position="691"/>
        <end position="710"/>
    </location>
</feature>
<feature type="transmembrane region" description="Helical" evidence="7">
    <location>
        <begin position="310"/>
        <end position="329"/>
    </location>
</feature>
<dbReference type="Gene3D" id="3.20.20.80">
    <property type="entry name" value="Glycosidases"/>
    <property type="match status" value="1"/>
</dbReference>
<name>A0ABQ0C7Q6_9PROT</name>
<dbReference type="SUPFAM" id="SSF53448">
    <property type="entry name" value="Nucleotide-diphospho-sugar transferases"/>
    <property type="match status" value="1"/>
</dbReference>
<keyword evidence="6 7" id="KW-0472">Membrane</keyword>
<evidence type="ECO:0000256" key="7">
    <source>
        <dbReference type="SAM" id="Phobius"/>
    </source>
</evidence>
<keyword evidence="2" id="KW-0328">Glycosyltransferase</keyword>
<feature type="transmembrane region" description="Helical" evidence="7">
    <location>
        <begin position="826"/>
        <end position="847"/>
    </location>
</feature>
<feature type="transmembrane region" description="Helical" evidence="7">
    <location>
        <begin position="365"/>
        <end position="390"/>
    </location>
</feature>
<feature type="transmembrane region" description="Helical" evidence="7">
    <location>
        <begin position="716"/>
        <end position="737"/>
    </location>
</feature>
<dbReference type="SUPFAM" id="SSF51445">
    <property type="entry name" value="(Trans)glycosidases"/>
    <property type="match status" value="1"/>
</dbReference>
<dbReference type="InterPro" id="IPR017853">
    <property type="entry name" value="GH"/>
</dbReference>
<evidence type="ECO:0000256" key="5">
    <source>
        <dbReference type="ARBA" id="ARBA00022989"/>
    </source>
</evidence>
<dbReference type="Proteomes" id="UP001628193">
    <property type="component" value="Unassembled WGS sequence"/>
</dbReference>
<dbReference type="InterPro" id="IPR050321">
    <property type="entry name" value="Glycosyltr_2/OpgH_subfam"/>
</dbReference>
<comment type="caution">
    <text evidence="9">The sequence shown here is derived from an EMBL/GenBank/DDBJ whole genome shotgun (WGS) entry which is preliminary data.</text>
</comment>
<dbReference type="RefSeq" id="WP_420904637.1">
    <property type="nucleotide sequence ID" value="NZ_BAAFGK010000004.1"/>
</dbReference>
<comment type="subcellular location">
    <subcellularLocation>
        <location evidence="1">Membrane</location>
        <topology evidence="1">Multi-pass membrane protein</topology>
    </subcellularLocation>
</comment>
<keyword evidence="3" id="KW-0808">Transferase</keyword>
<dbReference type="InterPro" id="IPR029044">
    <property type="entry name" value="Nucleotide-diphossugar_trans"/>
</dbReference>
<feature type="transmembrane region" description="Helical" evidence="7">
    <location>
        <begin position="341"/>
        <end position="359"/>
    </location>
</feature>
<evidence type="ECO:0000256" key="2">
    <source>
        <dbReference type="ARBA" id="ARBA00022676"/>
    </source>
</evidence>
<reference evidence="9 10" key="1">
    <citation type="submission" date="2024-09" db="EMBL/GenBank/DDBJ databases">
        <title>Draft genome sequence of Candidatus Magnetaquicoccaceae bacterium FCR-1.</title>
        <authorList>
            <person name="Shimoshige H."/>
            <person name="Shimamura S."/>
            <person name="Taoka A."/>
            <person name="Kobayashi H."/>
            <person name="Maekawa T."/>
        </authorList>
    </citation>
    <scope>NUCLEOTIDE SEQUENCE [LARGE SCALE GENOMIC DNA]</scope>
    <source>
        <strain evidence="9 10">FCR-1</strain>
    </source>
</reference>
<dbReference type="PANTHER" id="PTHR43867:SF4">
    <property type="entry name" value="BETA-(1-3)-GLUCOSYL TRANSFERASE"/>
    <property type="match status" value="1"/>
</dbReference>
<dbReference type="Gene3D" id="3.90.550.10">
    <property type="entry name" value="Spore Coat Polysaccharide Biosynthesis Protein SpsA, Chain A"/>
    <property type="match status" value="1"/>
</dbReference>
<sequence>MKPSHWLVVGAVTLVTLSLWAWFNRPLEEPLWPDRVMGFAFAPYRADQDPQKGVHPSEAQIDEDLALLSGKTHAVRSYTVEGVMASIPKLAHKHNINVMVGGWIDSDDAKNEAEVNRLIKTVNANAQNVVRVIVGNESILHDRLPVEKLIGYLKKVRSSVNAPVSTAEPWHIWLKYPELVKHTDFIAVHMLPYWEGIAQEKAIDYIVMRMNELREAYPKKPIVIGEVGWPSDGRTRIDAKATQADQATFLRRFLARANKEKYVYYVIEAFDQPWKANSLERGVGSYWGVYNADRQPKFPFHAPIVSIPQWYVLAGASMFVGLLAITLLFLDSHGMRKRGRFFLAILSYGIASLAVYVVYDYSQQYLTGGAMIFGLLLGLGMIGVIVVLLAEAHEWAEAAWVQARRRDLKRPEVEDESQLPWVSIHVPAYNEPPDMMIHTLDSLARLNYPNFEVLVIDNNTKDPAIWQPVRDHCAKLGDRFRFFHEDPLAGFKAGALNFAMHQTDPRAEVIAVIDSDYLVNGDWLYELAPHFQKPEIAIVQAPQDYHDQEESLFKSMCYAEYRGFFYIGMVTRNERNAIIQHGTMTMVRRSVLEDVGGWAEWCITEDAELGLRIFEKGYQALYVPKSYGRGVMPDTFIDFKKQRFRWAYGAVRIMRAHIKELLGVRETSLSWGQRYHFLAGWMPWVADGLNFGFNIIALAWSLAMIIGPQFADAPSVVFSILPLILFAFKILKHLHLYYTNVGIRPMQSLAAAIAGLSLTHTISMAIMQGFFGGEKPFFRTPKKAEGHRFWHALSEARTETILMLSFWIAAFGIKLRVGFDFFDTRVWVGVLLVQSMPYAITLLMAAISGLPAKRLPVPEPHATSADNYPTPASESNAT</sequence>
<evidence type="ECO:0000256" key="1">
    <source>
        <dbReference type="ARBA" id="ARBA00004141"/>
    </source>
</evidence>
<evidence type="ECO:0000256" key="3">
    <source>
        <dbReference type="ARBA" id="ARBA00022679"/>
    </source>
</evidence>
<dbReference type="PANTHER" id="PTHR43867">
    <property type="entry name" value="CELLULOSE SYNTHASE CATALYTIC SUBUNIT A [UDP-FORMING]"/>
    <property type="match status" value="1"/>
</dbReference>
<evidence type="ECO:0000259" key="8">
    <source>
        <dbReference type="Pfam" id="PF13632"/>
    </source>
</evidence>
<organism evidence="9 10">
    <name type="scientific">Candidatus Magnetaquiglobus chichijimensis</name>
    <dbReference type="NCBI Taxonomy" id="3141448"/>
    <lineage>
        <taxon>Bacteria</taxon>
        <taxon>Pseudomonadati</taxon>
        <taxon>Pseudomonadota</taxon>
        <taxon>Magnetococcia</taxon>
        <taxon>Magnetococcales</taxon>
        <taxon>Candidatus Magnetaquicoccaceae</taxon>
        <taxon>Candidatus Magnetaquiglobus</taxon>
    </lineage>
</organism>
<evidence type="ECO:0000256" key="6">
    <source>
        <dbReference type="ARBA" id="ARBA00023136"/>
    </source>
</evidence>
<feature type="transmembrane region" description="Helical" evidence="7">
    <location>
        <begin position="749"/>
        <end position="771"/>
    </location>
</feature>
<evidence type="ECO:0000256" key="4">
    <source>
        <dbReference type="ARBA" id="ARBA00022692"/>
    </source>
</evidence>
<dbReference type="Pfam" id="PF13632">
    <property type="entry name" value="Glyco_trans_2_3"/>
    <property type="match status" value="1"/>
</dbReference>
<dbReference type="EMBL" id="BAAFGK010000004">
    <property type="protein sequence ID" value="GAB0056921.1"/>
    <property type="molecule type" value="Genomic_DNA"/>
</dbReference>
<keyword evidence="10" id="KW-1185">Reference proteome</keyword>
<keyword evidence="4 7" id="KW-0812">Transmembrane</keyword>
<protein>
    <recommendedName>
        <fullName evidence="8">Glycosyltransferase 2-like domain-containing protein</fullName>
    </recommendedName>
</protein>
<dbReference type="InterPro" id="IPR001173">
    <property type="entry name" value="Glyco_trans_2-like"/>
</dbReference>
<evidence type="ECO:0000313" key="10">
    <source>
        <dbReference type="Proteomes" id="UP001628193"/>
    </source>
</evidence>
<gene>
    <name evidence="9" type="ORF">SIID45300_01236</name>
</gene>
<feature type="domain" description="Glycosyltransferase 2-like" evidence="8">
    <location>
        <begin position="509"/>
        <end position="700"/>
    </location>
</feature>
<proteinExistence type="predicted"/>
<evidence type="ECO:0000313" key="9">
    <source>
        <dbReference type="EMBL" id="GAB0056921.1"/>
    </source>
</evidence>